<dbReference type="Pfam" id="PF00120">
    <property type="entry name" value="Gln-synt_C"/>
    <property type="match status" value="1"/>
</dbReference>
<dbReference type="EMBL" id="LGAP01000002">
    <property type="protein sequence ID" value="KOF21065.1"/>
    <property type="molecule type" value="Genomic_DNA"/>
</dbReference>
<evidence type="ECO:0000313" key="6">
    <source>
        <dbReference type="EMBL" id="KOF21065.1"/>
    </source>
</evidence>
<dbReference type="PANTHER" id="PTHR43785">
    <property type="entry name" value="GAMMA-GLUTAMYLPUTRESCINE SYNTHETASE"/>
    <property type="match status" value="1"/>
</dbReference>
<gene>
    <name evidence="6" type="ORF">AC244_06695</name>
</gene>
<dbReference type="InterPro" id="IPR036651">
    <property type="entry name" value="Gln_synt_N_sf"/>
</dbReference>
<dbReference type="SUPFAM" id="SSF54368">
    <property type="entry name" value="Glutamine synthetase, N-terminal domain"/>
    <property type="match status" value="1"/>
</dbReference>
<dbReference type="PROSITE" id="PS51987">
    <property type="entry name" value="GS_CATALYTIC"/>
    <property type="match status" value="1"/>
</dbReference>
<dbReference type="RefSeq" id="WP_053248005.1">
    <property type="nucleotide sequence ID" value="NZ_LGAP01000002.1"/>
</dbReference>
<reference evidence="7" key="1">
    <citation type="submission" date="2015-07" db="EMBL/GenBank/DDBJ databases">
        <title>Whole genome sequence of an Ensifer adhaerens strain isolated from a cave pool in the Wind Cave National Park.</title>
        <authorList>
            <person name="Eng W.W.H."/>
            <person name="Gan H.M."/>
            <person name="Barton H.A."/>
            <person name="Savka M.A."/>
        </authorList>
    </citation>
    <scope>NUCLEOTIDE SEQUENCE [LARGE SCALE GENOMIC DNA]</scope>
    <source>
        <strain evidence="7">SD006</strain>
    </source>
</reference>
<dbReference type="GO" id="GO:0006598">
    <property type="term" value="P:polyamine catabolic process"/>
    <property type="evidence" value="ECO:0007669"/>
    <property type="project" value="TreeGrafter"/>
</dbReference>
<dbReference type="GO" id="GO:0006542">
    <property type="term" value="P:glutamine biosynthetic process"/>
    <property type="evidence" value="ECO:0007669"/>
    <property type="project" value="InterPro"/>
</dbReference>
<proteinExistence type="inferred from homology"/>
<dbReference type="SMART" id="SM01230">
    <property type="entry name" value="Gln-synt_C"/>
    <property type="match status" value="1"/>
</dbReference>
<dbReference type="PANTHER" id="PTHR43785:SF12">
    <property type="entry name" value="TYPE-1 GLUTAMINE SYNTHETASE 2"/>
    <property type="match status" value="1"/>
</dbReference>
<evidence type="ECO:0000313" key="7">
    <source>
        <dbReference type="Proteomes" id="UP000037425"/>
    </source>
</evidence>
<comment type="caution">
    <text evidence="6">The sequence shown here is derived from an EMBL/GenBank/DDBJ whole genome shotgun (WGS) entry which is preliminary data.</text>
</comment>
<evidence type="ECO:0000256" key="2">
    <source>
        <dbReference type="ARBA" id="ARBA00022598"/>
    </source>
</evidence>
<keyword evidence="2" id="KW-0436">Ligase</keyword>
<evidence type="ECO:0000256" key="4">
    <source>
        <dbReference type="RuleBase" id="RU000384"/>
    </source>
</evidence>
<dbReference type="PATRIC" id="fig|106592.7.peg.2980"/>
<dbReference type="GO" id="GO:0004356">
    <property type="term" value="F:glutamine synthetase activity"/>
    <property type="evidence" value="ECO:0007669"/>
    <property type="project" value="InterPro"/>
</dbReference>
<comment type="cofactor">
    <cofactor evidence="1">
        <name>Mg(2+)</name>
        <dbReference type="ChEBI" id="CHEBI:18420"/>
    </cofactor>
</comment>
<evidence type="ECO:0000256" key="3">
    <source>
        <dbReference type="PROSITE-ProRule" id="PRU01331"/>
    </source>
</evidence>
<accession>A0A0L8C2F1</accession>
<dbReference type="InterPro" id="IPR008146">
    <property type="entry name" value="Gln_synth_cat_dom"/>
</dbReference>
<dbReference type="InterPro" id="IPR014746">
    <property type="entry name" value="Gln_synth/guanido_kin_cat_dom"/>
</dbReference>
<sequence length="455" mass="49281">MSLDAEDPSAFKAWLEQNGPIESIQAVVCDLNGIMRGKRVPVEQASKVLGGGIRMPLSIVGVDVWGEDIINSEQVFASGDRDGICAVTGRGALPVNWTSRPSALVPLWLLLEDGKPFLADPRQALAAIVREYEELGLRPVVATEMEFYLIDPEPDSAVPPISPYTGKRLDSDAILSIDELDDFGEFFSDVYKECARQNVPADAAIAENGIGQFEINLLHTDDPLKAADDAIFFKRIVKGVARKHGLAATFMAKPYGTRSGNGMHIHFSLLDADGNNVFNDGSDEGSAVLKNAVAGLLRGMPETTLLFAPHFNSYRRLRPDTHAPTAVCWGYENRTSAIRIPGGNPVARRIEHRVAGADANPYLVIAAILGAALVGIRNKWKPSAPVTGRAYAAEKLPKIPADWGQAVDAFEAGPIAAEIFDPVLRSMLIACKRQEIAGFAEQVTDYEFSAYLEIV</sequence>
<name>A0A0L8C2F1_ENSAD</name>
<protein>
    <submittedName>
        <fullName evidence="6">Glutamine synthetase</fullName>
    </submittedName>
</protein>
<dbReference type="Gene3D" id="3.30.590.10">
    <property type="entry name" value="Glutamine synthetase/guanido kinase, catalytic domain"/>
    <property type="match status" value="1"/>
</dbReference>
<dbReference type="AlphaFoldDB" id="A0A0L8C2F1"/>
<dbReference type="SUPFAM" id="SSF55931">
    <property type="entry name" value="Glutamine synthetase/guanido kinase"/>
    <property type="match status" value="1"/>
</dbReference>
<evidence type="ECO:0000259" key="5">
    <source>
        <dbReference type="PROSITE" id="PS51987"/>
    </source>
</evidence>
<organism evidence="6 7">
    <name type="scientific">Ensifer adhaerens</name>
    <name type="common">Sinorhizobium morelense</name>
    <dbReference type="NCBI Taxonomy" id="106592"/>
    <lineage>
        <taxon>Bacteria</taxon>
        <taxon>Pseudomonadati</taxon>
        <taxon>Pseudomonadota</taxon>
        <taxon>Alphaproteobacteria</taxon>
        <taxon>Hyphomicrobiales</taxon>
        <taxon>Rhizobiaceae</taxon>
        <taxon>Sinorhizobium/Ensifer group</taxon>
        <taxon>Ensifer</taxon>
    </lineage>
</organism>
<dbReference type="Proteomes" id="UP000037425">
    <property type="component" value="Unassembled WGS sequence"/>
</dbReference>
<feature type="domain" description="GS catalytic" evidence="5">
    <location>
        <begin position="121"/>
        <end position="455"/>
    </location>
</feature>
<evidence type="ECO:0000256" key="1">
    <source>
        <dbReference type="ARBA" id="ARBA00001946"/>
    </source>
</evidence>
<comment type="similarity">
    <text evidence="3 4">Belongs to the glutamine synthetase family.</text>
</comment>
<dbReference type="OrthoDB" id="9807095at2"/>